<evidence type="ECO:0000313" key="1">
    <source>
        <dbReference type="EMBL" id="MBD7908210.1"/>
    </source>
</evidence>
<proteinExistence type="predicted"/>
<dbReference type="EMBL" id="JACSQY010000004">
    <property type="protein sequence ID" value="MBD7908210.1"/>
    <property type="molecule type" value="Genomic_DNA"/>
</dbReference>
<protein>
    <submittedName>
        <fullName evidence="1">Uncharacterized protein</fullName>
    </submittedName>
</protein>
<keyword evidence="2" id="KW-1185">Reference proteome</keyword>
<name>A0ABR8PJ41_9BACL</name>
<reference evidence="1 2" key="1">
    <citation type="submission" date="2020-08" db="EMBL/GenBank/DDBJ databases">
        <title>A Genomic Blueprint of the Chicken Gut Microbiome.</title>
        <authorList>
            <person name="Gilroy R."/>
            <person name="Ravi A."/>
            <person name="Getino M."/>
            <person name="Pursley I."/>
            <person name="Horton D.L."/>
            <person name="Alikhan N.-F."/>
            <person name="Baker D."/>
            <person name="Gharbi K."/>
            <person name="Hall N."/>
            <person name="Watson M."/>
            <person name="Adriaenssens E.M."/>
            <person name="Foster-Nyarko E."/>
            <person name="Jarju S."/>
            <person name="Secka A."/>
            <person name="Antonio M."/>
            <person name="Oren A."/>
            <person name="Chaudhuri R."/>
            <person name="La Ragione R.M."/>
            <person name="Hildebrand F."/>
            <person name="Pallen M.J."/>
        </authorList>
    </citation>
    <scope>NUCLEOTIDE SEQUENCE [LARGE SCALE GENOMIC DNA]</scope>
    <source>
        <strain evidence="1 2">Sa3CUA8</strain>
    </source>
</reference>
<gene>
    <name evidence="1" type="ORF">H9659_07705</name>
</gene>
<comment type="caution">
    <text evidence="1">The sequence shown here is derived from an EMBL/GenBank/DDBJ whole genome shotgun (WGS) entry which is preliminary data.</text>
</comment>
<dbReference type="RefSeq" id="WP_191689354.1">
    <property type="nucleotide sequence ID" value="NZ_JACSQY010000004.1"/>
</dbReference>
<sequence>MPILLTIGAFILVLFGFNKVMGYGRGNITMELDGRYTNLTEQANAVTAELKKQGKHAEYIGNGRYLVDGLSYVVHKRAVAMAGVPLERTILVPEKSENRR</sequence>
<dbReference type="Proteomes" id="UP000659496">
    <property type="component" value="Unassembled WGS sequence"/>
</dbReference>
<evidence type="ECO:0000313" key="2">
    <source>
        <dbReference type="Proteomes" id="UP000659496"/>
    </source>
</evidence>
<organism evidence="1 2">
    <name type="scientific">Sporosarcina gallistercoris</name>
    <dbReference type="NCBI Taxonomy" id="2762245"/>
    <lineage>
        <taxon>Bacteria</taxon>
        <taxon>Bacillati</taxon>
        <taxon>Bacillota</taxon>
        <taxon>Bacilli</taxon>
        <taxon>Bacillales</taxon>
        <taxon>Caryophanaceae</taxon>
        <taxon>Sporosarcina</taxon>
    </lineage>
</organism>
<accession>A0ABR8PJ41</accession>